<evidence type="ECO:0000313" key="2">
    <source>
        <dbReference type="EMBL" id="AYQ22934.1"/>
    </source>
</evidence>
<proteinExistence type="predicted"/>
<reference evidence="2" key="1">
    <citation type="submission" date="2017-12" db="EMBL/GenBank/DDBJ databases">
        <authorList>
            <person name="An J."/>
        </authorList>
    </citation>
    <scope>NUCLEOTIDE SEQUENCE</scope>
</reference>
<keyword evidence="1" id="KW-0472">Membrane</keyword>
<organism evidence="2">
    <name type="scientific">Orthione mesoamericana</name>
    <dbReference type="NCBI Taxonomy" id="2480053"/>
    <lineage>
        <taxon>Eukaryota</taxon>
        <taxon>Metazoa</taxon>
        <taxon>Ecdysozoa</taxon>
        <taxon>Arthropoda</taxon>
        <taxon>Crustacea</taxon>
        <taxon>Multicrustacea</taxon>
        <taxon>Malacostraca</taxon>
        <taxon>Eumalacostraca</taxon>
        <taxon>Peracarida</taxon>
        <taxon>Isopoda</taxon>
        <taxon>Epicaridea</taxon>
        <taxon>Bopyridoidea</taxon>
        <taxon>Bopyridae</taxon>
        <taxon>Orthione</taxon>
    </lineage>
</organism>
<dbReference type="EMBL" id="MG729627">
    <property type="protein sequence ID" value="AYQ22934.1"/>
    <property type="molecule type" value="Genomic_DNA"/>
</dbReference>
<gene>
    <name evidence="2" type="primary">ATP8</name>
</gene>
<evidence type="ECO:0000256" key="1">
    <source>
        <dbReference type="SAM" id="Phobius"/>
    </source>
</evidence>
<name>A0A8K1Y3I5_9CRUS</name>
<keyword evidence="2" id="KW-0496">Mitochondrion</keyword>
<feature type="transmembrane region" description="Helical" evidence="1">
    <location>
        <begin position="12"/>
        <end position="35"/>
    </location>
</feature>
<protein>
    <submittedName>
        <fullName evidence="2">ATP synthase F0 subunit 8</fullName>
    </submittedName>
</protein>
<keyword evidence="1" id="KW-1133">Transmembrane helix</keyword>
<keyword evidence="1" id="KW-0812">Transmembrane</keyword>
<sequence length="52" mass="6004">MPQMAPMMWVNIYIYTSLVLALAYIYHFFSLGGALQKGLQLPKSSSLSWLWH</sequence>
<dbReference type="AlphaFoldDB" id="A0A8K1Y3I5"/>
<accession>A0A8K1Y3I5</accession>
<geneLocation type="mitochondrion" evidence="2"/>